<comment type="caution">
    <text evidence="1">The sequence shown here is derived from an EMBL/GenBank/DDBJ whole genome shotgun (WGS) entry which is preliminary data.</text>
</comment>
<reference evidence="1" key="1">
    <citation type="submission" date="2020-10" db="EMBL/GenBank/DDBJ databases">
        <title>Chromosome-scale genome assembly of the Allis shad, Alosa alosa.</title>
        <authorList>
            <person name="Margot Z."/>
            <person name="Christophe K."/>
            <person name="Cabau C."/>
            <person name="Louis A."/>
            <person name="Berthelot C."/>
            <person name="Parey E."/>
            <person name="Roest Crollius H."/>
            <person name="Montfort J."/>
            <person name="Robinson-Rechavi M."/>
            <person name="Bucao C."/>
            <person name="Bouchez O."/>
            <person name="Gislard M."/>
            <person name="Lluch J."/>
            <person name="Milhes M."/>
            <person name="Lampietro C."/>
            <person name="Lopez Roques C."/>
            <person name="Donnadieu C."/>
            <person name="Braasch I."/>
            <person name="Desvignes T."/>
            <person name="Postlethwait J."/>
            <person name="Bobe J."/>
            <person name="Guiguen Y."/>
        </authorList>
    </citation>
    <scope>NUCLEOTIDE SEQUENCE</scope>
    <source>
        <strain evidence="1">M-15738</strain>
        <tissue evidence="1">Blood</tissue>
    </source>
</reference>
<dbReference type="Gene3D" id="1.10.150.50">
    <property type="entry name" value="Transcription Factor, Ets-1"/>
    <property type="match status" value="1"/>
</dbReference>
<dbReference type="InterPro" id="IPR013761">
    <property type="entry name" value="SAM/pointed_sf"/>
</dbReference>
<proteinExistence type="predicted"/>
<dbReference type="Proteomes" id="UP000823561">
    <property type="component" value="Chromosome 2"/>
</dbReference>
<evidence type="ECO:0000313" key="2">
    <source>
        <dbReference type="Proteomes" id="UP000823561"/>
    </source>
</evidence>
<accession>A0AAV6HC44</accession>
<protein>
    <submittedName>
        <fullName evidence="1">Uncharacterized protein</fullName>
    </submittedName>
</protein>
<dbReference type="AlphaFoldDB" id="A0AAV6HC44"/>
<gene>
    <name evidence="1" type="ORF">AALO_G00029640</name>
</gene>
<evidence type="ECO:0000313" key="1">
    <source>
        <dbReference type="EMBL" id="KAG5284710.1"/>
    </source>
</evidence>
<sequence>MPSNWRTRELGLLFIQGRRKIITLLTLTFMMTTYLSHCITVCKVKEQEIDGETLLGLTERMVEKLFPLMKSQVMFMKELNKLRNSQNSQSFPEQCEAGLLLEDHTPRSQQEPPAFYMTQPWPAVFSLPTFPPELQAALQRKDPAFKRKDKSHIRALLIQVLFDNVTKHTWYPSHKMYGDVLGV</sequence>
<keyword evidence="2" id="KW-1185">Reference proteome</keyword>
<name>A0AAV6HC44_9TELE</name>
<dbReference type="EMBL" id="JADWDJ010000002">
    <property type="protein sequence ID" value="KAG5284710.1"/>
    <property type="molecule type" value="Genomic_DNA"/>
</dbReference>
<organism evidence="1 2">
    <name type="scientific">Alosa alosa</name>
    <name type="common">allis shad</name>
    <dbReference type="NCBI Taxonomy" id="278164"/>
    <lineage>
        <taxon>Eukaryota</taxon>
        <taxon>Metazoa</taxon>
        <taxon>Chordata</taxon>
        <taxon>Craniata</taxon>
        <taxon>Vertebrata</taxon>
        <taxon>Euteleostomi</taxon>
        <taxon>Actinopterygii</taxon>
        <taxon>Neopterygii</taxon>
        <taxon>Teleostei</taxon>
        <taxon>Clupei</taxon>
        <taxon>Clupeiformes</taxon>
        <taxon>Clupeoidei</taxon>
        <taxon>Clupeidae</taxon>
        <taxon>Alosa</taxon>
    </lineage>
</organism>